<accession>A0A6A5UNI2</accession>
<dbReference type="EMBL" id="ML976749">
    <property type="protein sequence ID" value="KAF1966224.1"/>
    <property type="molecule type" value="Genomic_DNA"/>
</dbReference>
<name>A0A6A5UNI2_9PLEO</name>
<evidence type="ECO:0000313" key="1">
    <source>
        <dbReference type="EMBL" id="KAF1966224.1"/>
    </source>
</evidence>
<evidence type="ECO:0000313" key="2">
    <source>
        <dbReference type="Proteomes" id="UP000800036"/>
    </source>
</evidence>
<dbReference type="Proteomes" id="UP000800036">
    <property type="component" value="Unassembled WGS sequence"/>
</dbReference>
<organism evidence="1 2">
    <name type="scientific">Bimuria novae-zelandiae CBS 107.79</name>
    <dbReference type="NCBI Taxonomy" id="1447943"/>
    <lineage>
        <taxon>Eukaryota</taxon>
        <taxon>Fungi</taxon>
        <taxon>Dikarya</taxon>
        <taxon>Ascomycota</taxon>
        <taxon>Pezizomycotina</taxon>
        <taxon>Dothideomycetes</taxon>
        <taxon>Pleosporomycetidae</taxon>
        <taxon>Pleosporales</taxon>
        <taxon>Massarineae</taxon>
        <taxon>Didymosphaeriaceae</taxon>
        <taxon>Bimuria</taxon>
    </lineage>
</organism>
<dbReference type="AlphaFoldDB" id="A0A6A5UNI2"/>
<reference evidence="1" key="1">
    <citation type="journal article" date="2020" name="Stud. Mycol.">
        <title>101 Dothideomycetes genomes: a test case for predicting lifestyles and emergence of pathogens.</title>
        <authorList>
            <person name="Haridas S."/>
            <person name="Albert R."/>
            <person name="Binder M."/>
            <person name="Bloem J."/>
            <person name="Labutti K."/>
            <person name="Salamov A."/>
            <person name="Andreopoulos B."/>
            <person name="Baker S."/>
            <person name="Barry K."/>
            <person name="Bills G."/>
            <person name="Bluhm B."/>
            <person name="Cannon C."/>
            <person name="Castanera R."/>
            <person name="Culley D."/>
            <person name="Daum C."/>
            <person name="Ezra D."/>
            <person name="Gonzalez J."/>
            <person name="Henrissat B."/>
            <person name="Kuo A."/>
            <person name="Liang C."/>
            <person name="Lipzen A."/>
            <person name="Lutzoni F."/>
            <person name="Magnuson J."/>
            <person name="Mondo S."/>
            <person name="Nolan M."/>
            <person name="Ohm R."/>
            <person name="Pangilinan J."/>
            <person name="Park H.-J."/>
            <person name="Ramirez L."/>
            <person name="Alfaro M."/>
            <person name="Sun H."/>
            <person name="Tritt A."/>
            <person name="Yoshinaga Y."/>
            <person name="Zwiers L.-H."/>
            <person name="Turgeon B."/>
            <person name="Goodwin S."/>
            <person name="Spatafora J."/>
            <person name="Crous P."/>
            <person name="Grigoriev I."/>
        </authorList>
    </citation>
    <scope>NUCLEOTIDE SEQUENCE</scope>
    <source>
        <strain evidence="1">CBS 107.79</strain>
    </source>
</reference>
<proteinExistence type="predicted"/>
<sequence length="71" mass="7900">MLRPTCTIRNLGNSHYNSRTSAYPGPKQSGCQAPICRPLRYTVRIDRIIAAIQIYMVAPLKNVILCLIAPS</sequence>
<keyword evidence="2" id="KW-1185">Reference proteome</keyword>
<gene>
    <name evidence="1" type="ORF">BU23DRAFT_560390</name>
</gene>
<protein>
    <submittedName>
        <fullName evidence="1">Uncharacterized protein</fullName>
    </submittedName>
</protein>